<feature type="compositionally biased region" description="Polar residues" evidence="1">
    <location>
        <begin position="121"/>
        <end position="156"/>
    </location>
</feature>
<feature type="compositionally biased region" description="Polar residues" evidence="1">
    <location>
        <begin position="105"/>
        <end position="114"/>
    </location>
</feature>
<protein>
    <submittedName>
        <fullName evidence="3">BlaR1 peptidase M56 protein</fullName>
    </submittedName>
</protein>
<keyword evidence="4" id="KW-1185">Reference proteome</keyword>
<feature type="region of interest" description="Disordered" evidence="1">
    <location>
        <begin position="105"/>
        <end position="175"/>
    </location>
</feature>
<gene>
    <name evidence="3" type="ORF">DEACI_2907</name>
    <name evidence="2" type="ORF">DEACI_3008</name>
</gene>
<sequence>MACDATALASVRPEEHKQYGQTVIRLLQLLSEPHWALGTIGFANKFNKRIIIMILTFKKATVKWTVAALALTLVVGCSSLNNPIASTVSAPGQTANAATHLTKTTSANHTQSPGLTPPTANPATSNHTKSPYITASVSNSATPNSQAGTPNPQRSIETPHGVVWNPSPSMNSNGSPVPSLLTPFSLYLSPKNTRQLQTSSAEKILTLPLTENTPVGQFCVYLSNYFYSDNWIVYSIYLMKPRMAQPYISQLRAVNLDNKRDVLITDFHDAGGNFFAVGSDNNLILFSQKSPGPGVTYLKQVNMFNLDNGQKEPVDTKELKVIPEKSILEYPKDGQTLTFQLQLSSSIYAFDSTTPD</sequence>
<reference evidence="2" key="2">
    <citation type="submission" date="2020-01" db="EMBL/GenBank/DDBJ databases">
        <authorList>
            <person name="Hornung B."/>
        </authorList>
    </citation>
    <scope>NUCLEOTIDE SEQUENCE</scope>
    <source>
        <strain evidence="2">PacBioINE</strain>
    </source>
</reference>
<reference evidence="3" key="1">
    <citation type="submission" date="2014-11" db="EMBL/GenBank/DDBJ databases">
        <authorList>
            <person name="Hornung B.V."/>
        </authorList>
    </citation>
    <scope>NUCLEOTIDE SEQUENCE</scope>
    <source>
        <strain evidence="3">INE</strain>
    </source>
</reference>
<dbReference type="Proteomes" id="UP001071230">
    <property type="component" value="Unassembled WGS sequence"/>
</dbReference>
<evidence type="ECO:0000313" key="4">
    <source>
        <dbReference type="Proteomes" id="UP001071230"/>
    </source>
</evidence>
<organism evidence="2">
    <name type="scientific">Acididesulfobacillus acetoxydans</name>
    <dbReference type="NCBI Taxonomy" id="1561005"/>
    <lineage>
        <taxon>Bacteria</taxon>
        <taxon>Bacillati</taxon>
        <taxon>Bacillota</taxon>
        <taxon>Clostridia</taxon>
        <taxon>Eubacteriales</taxon>
        <taxon>Peptococcaceae</taxon>
        <taxon>Acididesulfobacillus</taxon>
    </lineage>
</organism>
<feature type="compositionally biased region" description="Low complexity" evidence="1">
    <location>
        <begin position="165"/>
        <end position="175"/>
    </location>
</feature>
<evidence type="ECO:0000313" key="2">
    <source>
        <dbReference type="EMBL" id="CAA7602334.1"/>
    </source>
</evidence>
<dbReference type="EMBL" id="CDGJ01000081">
    <property type="protein sequence ID" value="CEJ08431.1"/>
    <property type="molecule type" value="Genomic_DNA"/>
</dbReference>
<dbReference type="KEGG" id="aacx:DEACI_3008"/>
<evidence type="ECO:0000313" key="3">
    <source>
        <dbReference type="EMBL" id="CEJ08431.1"/>
    </source>
</evidence>
<evidence type="ECO:0000256" key="1">
    <source>
        <dbReference type="SAM" id="MobiDB-lite"/>
    </source>
</evidence>
<dbReference type="AlphaFoldDB" id="A0A8S0WQ21"/>
<dbReference type="SUPFAM" id="SSF82171">
    <property type="entry name" value="DPP6 N-terminal domain-like"/>
    <property type="match status" value="1"/>
</dbReference>
<dbReference type="Proteomes" id="UP000836597">
    <property type="component" value="Chromosome"/>
</dbReference>
<name>A0A8S0WQ21_9FIRM</name>
<accession>A0A8S0WQ21</accession>
<dbReference type="EMBL" id="LR746496">
    <property type="protein sequence ID" value="CAA7602334.1"/>
    <property type="molecule type" value="Genomic_DNA"/>
</dbReference>
<proteinExistence type="predicted"/>